<keyword evidence="5 12" id="KW-1133">Transmembrane helix</keyword>
<evidence type="ECO:0000256" key="9">
    <source>
        <dbReference type="ARBA" id="ARBA00023224"/>
    </source>
</evidence>
<evidence type="ECO:0000256" key="1">
    <source>
        <dbReference type="ARBA" id="ARBA00004651"/>
    </source>
</evidence>
<feature type="transmembrane region" description="Helical" evidence="12">
    <location>
        <begin position="486"/>
        <end position="509"/>
    </location>
</feature>
<feature type="compositionally biased region" description="Polar residues" evidence="11">
    <location>
        <begin position="342"/>
        <end position="351"/>
    </location>
</feature>
<evidence type="ECO:0000256" key="13">
    <source>
        <dbReference type="SAM" id="SignalP"/>
    </source>
</evidence>
<keyword evidence="6 10" id="KW-0297">G-protein coupled receptor</keyword>
<dbReference type="Pfam" id="PF00001">
    <property type="entry name" value="7tm_1"/>
    <property type="match status" value="1"/>
</dbReference>
<dbReference type="AlphaFoldDB" id="A0A7R8H4L5"/>
<feature type="region of interest" description="Disordered" evidence="11">
    <location>
        <begin position="342"/>
        <end position="361"/>
    </location>
</feature>
<feature type="transmembrane region" description="Helical" evidence="12">
    <location>
        <begin position="195"/>
        <end position="220"/>
    </location>
</feature>
<keyword evidence="16" id="KW-1185">Reference proteome</keyword>
<feature type="transmembrane region" description="Helical" evidence="12">
    <location>
        <begin position="84"/>
        <end position="105"/>
    </location>
</feature>
<dbReference type="PROSITE" id="PS00237">
    <property type="entry name" value="G_PROTEIN_RECEP_F1_1"/>
    <property type="match status" value="1"/>
</dbReference>
<evidence type="ECO:0000256" key="12">
    <source>
        <dbReference type="SAM" id="Phobius"/>
    </source>
</evidence>
<dbReference type="SMART" id="SM01381">
    <property type="entry name" value="7TM_GPCR_Srsx"/>
    <property type="match status" value="1"/>
</dbReference>
<evidence type="ECO:0000256" key="10">
    <source>
        <dbReference type="RuleBase" id="RU000688"/>
    </source>
</evidence>
<keyword evidence="4 10" id="KW-0812">Transmembrane</keyword>
<organism evidence="15 16">
    <name type="scientific">Lepeophtheirus salmonis</name>
    <name type="common">Salmon louse</name>
    <name type="synonym">Caligus salmonis</name>
    <dbReference type="NCBI Taxonomy" id="72036"/>
    <lineage>
        <taxon>Eukaryota</taxon>
        <taxon>Metazoa</taxon>
        <taxon>Ecdysozoa</taxon>
        <taxon>Arthropoda</taxon>
        <taxon>Crustacea</taxon>
        <taxon>Multicrustacea</taxon>
        <taxon>Hexanauplia</taxon>
        <taxon>Copepoda</taxon>
        <taxon>Siphonostomatoida</taxon>
        <taxon>Caligidae</taxon>
        <taxon>Lepeophtheirus</taxon>
    </lineage>
</organism>
<dbReference type="EMBL" id="HG994593">
    <property type="protein sequence ID" value="CAF2850569.1"/>
    <property type="molecule type" value="Genomic_DNA"/>
</dbReference>
<dbReference type="InterPro" id="IPR017452">
    <property type="entry name" value="GPCR_Rhodpsn_7TM"/>
</dbReference>
<dbReference type="Gene3D" id="1.20.1070.10">
    <property type="entry name" value="Rhodopsin 7-helix transmembrane proteins"/>
    <property type="match status" value="2"/>
</dbReference>
<dbReference type="OrthoDB" id="5957871at2759"/>
<dbReference type="Proteomes" id="UP000675881">
    <property type="component" value="Chromosome 14"/>
</dbReference>
<reference evidence="15" key="1">
    <citation type="submission" date="2021-02" db="EMBL/GenBank/DDBJ databases">
        <authorList>
            <person name="Bekaert M."/>
        </authorList>
    </citation>
    <scope>NUCLEOTIDE SEQUENCE</scope>
    <source>
        <strain evidence="15">IoA-00</strain>
    </source>
</reference>
<feature type="transmembrane region" description="Helical" evidence="12">
    <location>
        <begin position="244"/>
        <end position="264"/>
    </location>
</feature>
<keyword evidence="13" id="KW-0732">Signal</keyword>
<feature type="signal peptide" evidence="13">
    <location>
        <begin position="1"/>
        <end position="19"/>
    </location>
</feature>
<dbReference type="GO" id="GO:0005886">
    <property type="term" value="C:plasma membrane"/>
    <property type="evidence" value="ECO:0007669"/>
    <property type="project" value="UniProtKB-SubCell"/>
</dbReference>
<feature type="transmembrane region" description="Helical" evidence="12">
    <location>
        <begin position="117"/>
        <end position="138"/>
    </location>
</feature>
<sequence length="770" mass="87056">MYGLIVILTFIASIKLTISDSVTPSINIISSIKPLTELNDSIREPNSVIRNNSSLAYNTVYESDTGGSPDDESLDTLFLVLKSGILILIIILAIFNNLLVVISVFRYHRLRHINNYFLVSLAVADLLVACFAMTFNALVEITGEWNFGYIICDLWNSLDVHFSTVSTLHLCCISVDRYFAIVKPLKYTSYMTVKVAAVMIGVAWTAPTLISFLPIFLGWYTTKEHLEWRKQNPDECIFKVNQPYAFISSALTFWAPVAIMLCMYHRIYKEALRQKESIRRSSVPSQQHLIIDSDRVRTRFNELQANGFKSGTDSSGNITLHEIHSNNNYNRYPPNRLGVPASTSSYRISPSTEDESLPLNVSSSTKKETKFVEGNFSMTLSRCASPTPSRNCSLTPPASNNLLSVINAKARRVSMAHSINSDDSTTSSKVLCNRKNRIELSEKMTSIFEGEIASPLGVWTIGQGVLERRLKERNRNYSSWRKEHKAFVTLGIVMGAFLLCWVPFFTWYLTVAICGDEQCPCPRIVVSILFWIGYFNSTLNPVIYVMTNRDFKDAFSDILRKTFCWFRSRVEHSQKEWSGVYGYFKAIIHPKKSSGAQQNKVYEDKVCTFDTAIPPEAFDLFVDLETKNNYAVTKSLLLKKYCSSEEEIVQRLGDLFSGEAHNFSVIQATSLAKLWSMMMSLQNFVTASLYLAQNHPVSSVEDSCEEPKVKGVAKASNDPLIAEEEMLRKIDTENNYYKRFKALSSRKGLSARRINKIVIMNNACATSSFP</sequence>
<evidence type="ECO:0000256" key="2">
    <source>
        <dbReference type="ARBA" id="ARBA00010663"/>
    </source>
</evidence>
<proteinExistence type="inferred from homology"/>
<dbReference type="GO" id="GO:0043410">
    <property type="term" value="P:positive regulation of MAPK cascade"/>
    <property type="evidence" value="ECO:0007669"/>
    <property type="project" value="TreeGrafter"/>
</dbReference>
<comment type="subcellular location">
    <subcellularLocation>
        <location evidence="1">Cell membrane</location>
        <topology evidence="1">Multi-pass membrane protein</topology>
    </subcellularLocation>
</comment>
<evidence type="ECO:0000259" key="14">
    <source>
        <dbReference type="PROSITE" id="PS50262"/>
    </source>
</evidence>
<dbReference type="GO" id="GO:0071880">
    <property type="term" value="P:adenylate cyclase-activating adrenergic receptor signaling pathway"/>
    <property type="evidence" value="ECO:0007669"/>
    <property type="project" value="TreeGrafter"/>
</dbReference>
<dbReference type="PRINTS" id="PR00237">
    <property type="entry name" value="GPCRRHODOPSN"/>
</dbReference>
<name>A0A7R8H4L5_LEPSM</name>
<evidence type="ECO:0000256" key="5">
    <source>
        <dbReference type="ARBA" id="ARBA00022989"/>
    </source>
</evidence>
<protein>
    <submittedName>
        <fullName evidence="15">Octbeta</fullName>
    </submittedName>
</protein>
<keyword evidence="9 10" id="KW-0807">Transducer</keyword>
<comment type="similarity">
    <text evidence="2 10">Belongs to the G-protein coupled receptor 1 family.</text>
</comment>
<evidence type="ECO:0000313" key="16">
    <source>
        <dbReference type="Proteomes" id="UP000675881"/>
    </source>
</evidence>
<dbReference type="PROSITE" id="PS50262">
    <property type="entry name" value="G_PROTEIN_RECEP_F1_2"/>
    <property type="match status" value="1"/>
</dbReference>
<dbReference type="GO" id="GO:0004989">
    <property type="term" value="F:octopamine receptor activity"/>
    <property type="evidence" value="ECO:0007669"/>
    <property type="project" value="TreeGrafter"/>
</dbReference>
<dbReference type="SUPFAM" id="SSF81321">
    <property type="entry name" value="Family A G protein-coupled receptor-like"/>
    <property type="match status" value="1"/>
</dbReference>
<evidence type="ECO:0000256" key="3">
    <source>
        <dbReference type="ARBA" id="ARBA00022475"/>
    </source>
</evidence>
<feature type="transmembrane region" description="Helical" evidence="12">
    <location>
        <begin position="158"/>
        <end position="175"/>
    </location>
</feature>
<dbReference type="InterPro" id="IPR000276">
    <property type="entry name" value="GPCR_Rhodpsn"/>
</dbReference>
<evidence type="ECO:0000313" key="15">
    <source>
        <dbReference type="EMBL" id="CAF2850569.1"/>
    </source>
</evidence>
<dbReference type="PANTHER" id="PTHR24248:SF66">
    <property type="entry name" value="OCTOPAMINE RECEPTOR BETA-3R"/>
    <property type="match status" value="1"/>
</dbReference>
<evidence type="ECO:0000256" key="4">
    <source>
        <dbReference type="ARBA" id="ARBA00022692"/>
    </source>
</evidence>
<accession>A0A7R8H4L5</accession>
<evidence type="ECO:0000256" key="6">
    <source>
        <dbReference type="ARBA" id="ARBA00023040"/>
    </source>
</evidence>
<keyword evidence="7 12" id="KW-0472">Membrane</keyword>
<keyword evidence="8 10" id="KW-0675">Receptor</keyword>
<dbReference type="PANTHER" id="PTHR24248">
    <property type="entry name" value="ADRENERGIC RECEPTOR-RELATED G-PROTEIN COUPLED RECEPTOR"/>
    <property type="match status" value="1"/>
</dbReference>
<evidence type="ECO:0000256" key="8">
    <source>
        <dbReference type="ARBA" id="ARBA00023170"/>
    </source>
</evidence>
<feature type="chain" id="PRO_5043960960" evidence="13">
    <location>
        <begin position="20"/>
        <end position="770"/>
    </location>
</feature>
<keyword evidence="3" id="KW-1003">Cell membrane</keyword>
<evidence type="ECO:0000256" key="11">
    <source>
        <dbReference type="SAM" id="MobiDB-lite"/>
    </source>
</evidence>
<gene>
    <name evidence="15" type="ORF">LSAA_5178</name>
</gene>
<feature type="domain" description="G-protein coupled receptors family 1 profile" evidence="14">
    <location>
        <begin position="96"/>
        <end position="544"/>
    </location>
</feature>
<evidence type="ECO:0000256" key="7">
    <source>
        <dbReference type="ARBA" id="ARBA00023136"/>
    </source>
</evidence>